<evidence type="ECO:0000313" key="3">
    <source>
        <dbReference type="Proteomes" id="UP001345963"/>
    </source>
</evidence>
<accession>A0ABU7BKC0</accession>
<comment type="caution">
    <text evidence="2">The sequence shown here is derived from an EMBL/GenBank/DDBJ whole genome shotgun (WGS) entry which is preliminary data.</text>
</comment>
<evidence type="ECO:0000313" key="2">
    <source>
        <dbReference type="EMBL" id="MED6250184.1"/>
    </source>
</evidence>
<feature type="region of interest" description="Disordered" evidence="1">
    <location>
        <begin position="77"/>
        <end position="98"/>
    </location>
</feature>
<keyword evidence="3" id="KW-1185">Reference proteome</keyword>
<sequence length="98" mass="10835">MQSTAPKSSKKQVDRAPEDSSSPRQPNIKHRPKAALRQSTEVGHQQRPGAAAPRRKRHRRLNLRFATTLETGITSATSAKVSKSGNISPIEVIRSRQD</sequence>
<feature type="compositionally biased region" description="Polar residues" evidence="1">
    <location>
        <begin position="77"/>
        <end position="87"/>
    </location>
</feature>
<dbReference type="EMBL" id="JAHUTI010055430">
    <property type="protein sequence ID" value="MED6250184.1"/>
    <property type="molecule type" value="Genomic_DNA"/>
</dbReference>
<name>A0ABU7BKC0_9TELE</name>
<gene>
    <name evidence="2" type="ORF">ATANTOWER_026413</name>
</gene>
<proteinExistence type="predicted"/>
<organism evidence="2 3">
    <name type="scientific">Ataeniobius toweri</name>
    <dbReference type="NCBI Taxonomy" id="208326"/>
    <lineage>
        <taxon>Eukaryota</taxon>
        <taxon>Metazoa</taxon>
        <taxon>Chordata</taxon>
        <taxon>Craniata</taxon>
        <taxon>Vertebrata</taxon>
        <taxon>Euteleostomi</taxon>
        <taxon>Actinopterygii</taxon>
        <taxon>Neopterygii</taxon>
        <taxon>Teleostei</taxon>
        <taxon>Neoteleostei</taxon>
        <taxon>Acanthomorphata</taxon>
        <taxon>Ovalentaria</taxon>
        <taxon>Atherinomorphae</taxon>
        <taxon>Cyprinodontiformes</taxon>
        <taxon>Goodeidae</taxon>
        <taxon>Ataeniobius</taxon>
    </lineage>
</organism>
<evidence type="ECO:0000256" key="1">
    <source>
        <dbReference type="SAM" id="MobiDB-lite"/>
    </source>
</evidence>
<feature type="region of interest" description="Disordered" evidence="1">
    <location>
        <begin position="1"/>
        <end position="61"/>
    </location>
</feature>
<dbReference type="Proteomes" id="UP001345963">
    <property type="component" value="Unassembled WGS sequence"/>
</dbReference>
<protein>
    <submittedName>
        <fullName evidence="2">Uncharacterized protein</fullName>
    </submittedName>
</protein>
<reference evidence="2 3" key="1">
    <citation type="submission" date="2021-07" db="EMBL/GenBank/DDBJ databases">
        <authorList>
            <person name="Palmer J.M."/>
        </authorList>
    </citation>
    <scope>NUCLEOTIDE SEQUENCE [LARGE SCALE GENOMIC DNA]</scope>
    <source>
        <strain evidence="2 3">AT_MEX2019</strain>
        <tissue evidence="2">Muscle</tissue>
    </source>
</reference>